<feature type="transmembrane region" description="Helical" evidence="1">
    <location>
        <begin position="247"/>
        <end position="265"/>
    </location>
</feature>
<feature type="transmembrane region" description="Helical" evidence="1">
    <location>
        <begin position="58"/>
        <end position="82"/>
    </location>
</feature>
<feature type="transmembrane region" description="Helical" evidence="1">
    <location>
        <begin position="124"/>
        <end position="149"/>
    </location>
</feature>
<keyword evidence="1" id="KW-0472">Membrane</keyword>
<organism evidence="2 3">
    <name type="scientific">Treponema succinifaciens (strain ATCC 33096 / DSM 2489 / 6091)</name>
    <dbReference type="NCBI Taxonomy" id="869209"/>
    <lineage>
        <taxon>Bacteria</taxon>
        <taxon>Pseudomonadati</taxon>
        <taxon>Spirochaetota</taxon>
        <taxon>Spirochaetia</taxon>
        <taxon>Spirochaetales</taxon>
        <taxon>Treponemataceae</taxon>
        <taxon>Treponema</taxon>
    </lineage>
</organism>
<reference evidence="2 3" key="1">
    <citation type="journal article" date="2011" name="Stand. Genomic Sci.">
        <title>Complete genome sequence of Treponema succinifaciens type strain (6091).</title>
        <authorList>
            <person name="Han C."/>
            <person name="Gronow S."/>
            <person name="Teshima H."/>
            <person name="Lapidus A."/>
            <person name="Nolan M."/>
            <person name="Lucas S."/>
            <person name="Hammon N."/>
            <person name="Deshpande S."/>
            <person name="Cheng J.F."/>
            <person name="Zeytun A."/>
            <person name="Tapia R."/>
            <person name="Goodwin L."/>
            <person name="Pitluck S."/>
            <person name="Liolios K."/>
            <person name="Pagani I."/>
            <person name="Ivanova N."/>
            <person name="Mavromatis K."/>
            <person name="Mikhailova N."/>
            <person name="Huntemann M."/>
            <person name="Pati A."/>
            <person name="Chen A."/>
            <person name="Palaniappan K."/>
            <person name="Land M."/>
            <person name="Hauser L."/>
            <person name="Brambilla E.M."/>
            <person name="Rohde M."/>
            <person name="Goker M."/>
            <person name="Woyke T."/>
            <person name="Bristow J."/>
            <person name="Eisen J.A."/>
            <person name="Markowitz V."/>
            <person name="Hugenholtz P."/>
            <person name="Kyrpides N.C."/>
            <person name="Klenk H.P."/>
            <person name="Detter J.C."/>
        </authorList>
    </citation>
    <scope>NUCLEOTIDE SEQUENCE [LARGE SCALE GENOMIC DNA]</scope>
    <source>
        <strain evidence="3">ATCC 33096 / DSM 2489 / 6091</strain>
    </source>
</reference>
<protein>
    <submittedName>
        <fullName evidence="2">Uncharacterized protein</fullName>
    </submittedName>
</protein>
<keyword evidence="1" id="KW-1133">Transmembrane helix</keyword>
<sequence length="276" mass="30678">MTLKNKNRIFLFLFIFSAIIFLFNITVLCIAAAAKSIVPPINPMRPFVLIPKGGLCPYNFNSSLAAIIAFSLSAPALSIAIFKGFEKTPSLEILFFSGFIISCVTESARILLPLFGFWKTNSLFLIYIGRIVAAGRFLAPMSLFFATVFSSAEELQNAERNIFILLASTCAFGFFYPMDTTITTSTCTVLWGFRKFFAVIRVFIVVVTIFSVLAEAYTKGINGIYIKALGIVILATGYGLLCNTDCWLEFFIAIILYASGCVLYLKTVHYLENTWN</sequence>
<dbReference type="GeneID" id="302997628"/>
<dbReference type="KEGG" id="tsu:Tresu_0416"/>
<dbReference type="AlphaFoldDB" id="F2NX34"/>
<name>F2NX34_TRES6</name>
<feature type="transmembrane region" description="Helical" evidence="1">
    <location>
        <begin position="161"/>
        <end position="178"/>
    </location>
</feature>
<dbReference type="RefSeq" id="WP_013700676.1">
    <property type="nucleotide sequence ID" value="NC_015385.1"/>
</dbReference>
<reference evidence="3" key="2">
    <citation type="submission" date="2011-04" db="EMBL/GenBank/DDBJ databases">
        <title>The complete genome of chromosome of Treponema succinifaciens DSM 2489.</title>
        <authorList>
            <person name="Lucas S."/>
            <person name="Copeland A."/>
            <person name="Lapidus A."/>
            <person name="Bruce D."/>
            <person name="Goodwin L."/>
            <person name="Pitluck S."/>
            <person name="Peters L."/>
            <person name="Kyrpides N."/>
            <person name="Mavromatis K."/>
            <person name="Ivanova N."/>
            <person name="Ovchinnikova G."/>
            <person name="Teshima H."/>
            <person name="Detter J.C."/>
            <person name="Tapia R."/>
            <person name="Han C."/>
            <person name="Land M."/>
            <person name="Hauser L."/>
            <person name="Markowitz V."/>
            <person name="Cheng J.-F."/>
            <person name="Hugenholtz P."/>
            <person name="Woyke T."/>
            <person name="Wu D."/>
            <person name="Gronow S."/>
            <person name="Wellnitz S."/>
            <person name="Brambilla E."/>
            <person name="Klenk H.-P."/>
            <person name="Eisen J.A."/>
        </authorList>
    </citation>
    <scope>NUCLEOTIDE SEQUENCE [LARGE SCALE GENOMIC DNA]</scope>
    <source>
        <strain evidence="3">ATCC 33096 / DSM 2489 / 6091</strain>
    </source>
</reference>
<evidence type="ECO:0000313" key="2">
    <source>
        <dbReference type="EMBL" id="AEB13369.1"/>
    </source>
</evidence>
<keyword evidence="3" id="KW-1185">Reference proteome</keyword>
<feature type="transmembrane region" description="Helical" evidence="1">
    <location>
        <begin position="198"/>
        <end position="217"/>
    </location>
</feature>
<gene>
    <name evidence="2" type="ordered locus">Tresu_0416</name>
</gene>
<keyword evidence="1" id="KW-0812">Transmembrane</keyword>
<accession>F2NX34</accession>
<feature type="transmembrane region" description="Helical" evidence="1">
    <location>
        <begin position="224"/>
        <end position="241"/>
    </location>
</feature>
<dbReference type="EMBL" id="CP002631">
    <property type="protein sequence ID" value="AEB13369.1"/>
    <property type="molecule type" value="Genomic_DNA"/>
</dbReference>
<proteinExistence type="predicted"/>
<dbReference type="OrthoDB" id="358842at2"/>
<dbReference type="Proteomes" id="UP000006852">
    <property type="component" value="Chromosome"/>
</dbReference>
<evidence type="ECO:0000256" key="1">
    <source>
        <dbReference type="SAM" id="Phobius"/>
    </source>
</evidence>
<evidence type="ECO:0000313" key="3">
    <source>
        <dbReference type="Proteomes" id="UP000006852"/>
    </source>
</evidence>
<feature type="transmembrane region" description="Helical" evidence="1">
    <location>
        <begin position="12"/>
        <end position="38"/>
    </location>
</feature>
<dbReference type="eggNOG" id="ENOG5031DIN">
    <property type="taxonomic scope" value="Bacteria"/>
</dbReference>
<feature type="transmembrane region" description="Helical" evidence="1">
    <location>
        <begin position="94"/>
        <end position="118"/>
    </location>
</feature>
<dbReference type="HOGENOM" id="CLU_087949_0_0_12"/>